<comment type="cofactor">
    <cofactor evidence="1">
        <name>L-ascorbate</name>
        <dbReference type="ChEBI" id="CHEBI:38290"/>
    </cofactor>
</comment>
<protein>
    <submittedName>
        <fullName evidence="8">Prolyl 4-hydroxylase</fullName>
        <ecNumber evidence="8">1.14.11.2</ecNumber>
    </submittedName>
</protein>
<keyword evidence="4" id="KW-0223">Dioxygenase</keyword>
<keyword evidence="3" id="KW-0847">Vitamin C</keyword>
<dbReference type="AlphaFoldDB" id="A0AAW8D2E5"/>
<dbReference type="GO" id="GO:0004656">
    <property type="term" value="F:procollagen-proline 4-dioxygenase activity"/>
    <property type="evidence" value="ECO:0007669"/>
    <property type="project" value="UniProtKB-EC"/>
</dbReference>
<dbReference type="Proteomes" id="UP001242045">
    <property type="component" value="Unassembled WGS sequence"/>
</dbReference>
<organism evidence="8 9">
    <name type="scientific">Variovorax boronicumulans</name>
    <dbReference type="NCBI Taxonomy" id="436515"/>
    <lineage>
        <taxon>Bacteria</taxon>
        <taxon>Pseudomonadati</taxon>
        <taxon>Pseudomonadota</taxon>
        <taxon>Betaproteobacteria</taxon>
        <taxon>Burkholderiales</taxon>
        <taxon>Comamonadaceae</taxon>
        <taxon>Variovorax</taxon>
    </lineage>
</organism>
<name>A0AAW8D2E5_9BURK</name>
<evidence type="ECO:0000259" key="7">
    <source>
        <dbReference type="PROSITE" id="PS51471"/>
    </source>
</evidence>
<dbReference type="Pfam" id="PF13640">
    <property type="entry name" value="2OG-FeII_Oxy_3"/>
    <property type="match status" value="1"/>
</dbReference>
<dbReference type="GO" id="GO:0005506">
    <property type="term" value="F:iron ion binding"/>
    <property type="evidence" value="ECO:0007669"/>
    <property type="project" value="InterPro"/>
</dbReference>
<evidence type="ECO:0000256" key="4">
    <source>
        <dbReference type="ARBA" id="ARBA00022964"/>
    </source>
</evidence>
<dbReference type="InterPro" id="IPR044862">
    <property type="entry name" value="Pro_4_hyd_alph_FE2OG_OXY"/>
</dbReference>
<dbReference type="PANTHER" id="PTHR10869:SF246">
    <property type="entry name" value="TRANSMEMBRANE PROLYL 4-HYDROXYLASE"/>
    <property type="match status" value="1"/>
</dbReference>
<dbReference type="RefSeq" id="WP_307685290.1">
    <property type="nucleotide sequence ID" value="NZ_JAUSRD010000007.1"/>
</dbReference>
<evidence type="ECO:0000256" key="5">
    <source>
        <dbReference type="ARBA" id="ARBA00023002"/>
    </source>
</evidence>
<sequence length="296" mass="32341">MSTVVRFSPDLGRWLTHNLNAGQMPQALVATMRKQGMNHRAAQGIVAAYLDARQRGGPMPADAIELPDEVPSEPVARLAPGTRILAVDREIVVHSRGEDPVFAALGNVVDADECKALIEMAKPRLKPSTLVDPRSGRDVVSDKRASWGMFFRLGENDLVARLDLRLSALMNLPLENGEGLQLLYYPTGAGSEPHHDYLAPTNAANRESIARSGQRVSTLVTYLNDAPEGGQTVFPQLGLGVSPIRGNACYFEYCDGNGRVDARSLHASAPVTRGDKWVMTKWMRERRFVAADEAAR</sequence>
<dbReference type="EC" id="1.14.11.2" evidence="8"/>
<comment type="caution">
    <text evidence="8">The sequence shown here is derived from an EMBL/GenBank/DDBJ whole genome shotgun (WGS) entry which is preliminary data.</text>
</comment>
<keyword evidence="6" id="KW-0408">Iron</keyword>
<dbReference type="InterPro" id="IPR005123">
    <property type="entry name" value="Oxoglu/Fe-dep_dioxygenase_dom"/>
</dbReference>
<dbReference type="InterPro" id="IPR045054">
    <property type="entry name" value="P4HA-like"/>
</dbReference>
<keyword evidence="5 8" id="KW-0560">Oxidoreductase</keyword>
<dbReference type="PROSITE" id="PS51471">
    <property type="entry name" value="FE2OG_OXY"/>
    <property type="match status" value="1"/>
</dbReference>
<accession>A0AAW8D2E5</accession>
<keyword evidence="2" id="KW-0479">Metal-binding</keyword>
<dbReference type="PANTHER" id="PTHR10869">
    <property type="entry name" value="PROLYL 4-HYDROXYLASE ALPHA SUBUNIT"/>
    <property type="match status" value="1"/>
</dbReference>
<dbReference type="GO" id="GO:0031418">
    <property type="term" value="F:L-ascorbic acid binding"/>
    <property type="evidence" value="ECO:0007669"/>
    <property type="project" value="UniProtKB-KW"/>
</dbReference>
<feature type="domain" description="Fe2OG dioxygenase" evidence="7">
    <location>
        <begin position="176"/>
        <end position="285"/>
    </location>
</feature>
<evidence type="ECO:0000256" key="3">
    <source>
        <dbReference type="ARBA" id="ARBA00022896"/>
    </source>
</evidence>
<reference evidence="8" key="1">
    <citation type="submission" date="2023-07" db="EMBL/GenBank/DDBJ databases">
        <title>Sorghum-associated microbial communities from plants grown in Nebraska, USA.</title>
        <authorList>
            <person name="Schachtman D."/>
        </authorList>
    </citation>
    <scope>NUCLEOTIDE SEQUENCE</scope>
    <source>
        <strain evidence="8">DS3754</strain>
    </source>
</reference>
<evidence type="ECO:0000313" key="9">
    <source>
        <dbReference type="Proteomes" id="UP001242045"/>
    </source>
</evidence>
<dbReference type="SMART" id="SM00702">
    <property type="entry name" value="P4Hc"/>
    <property type="match status" value="1"/>
</dbReference>
<evidence type="ECO:0000313" key="8">
    <source>
        <dbReference type="EMBL" id="MDP9894026.1"/>
    </source>
</evidence>
<gene>
    <name evidence="8" type="ORF">J2W31_003149</name>
</gene>
<dbReference type="InterPro" id="IPR006620">
    <property type="entry name" value="Pro_4_hyd_alph"/>
</dbReference>
<evidence type="ECO:0000256" key="6">
    <source>
        <dbReference type="ARBA" id="ARBA00023004"/>
    </source>
</evidence>
<dbReference type="Gene3D" id="2.60.120.620">
    <property type="entry name" value="q2cbj1_9rhob like domain"/>
    <property type="match status" value="1"/>
</dbReference>
<evidence type="ECO:0000256" key="2">
    <source>
        <dbReference type="ARBA" id="ARBA00022723"/>
    </source>
</evidence>
<dbReference type="EMBL" id="JAUSRD010000007">
    <property type="protein sequence ID" value="MDP9894026.1"/>
    <property type="molecule type" value="Genomic_DNA"/>
</dbReference>
<evidence type="ECO:0000256" key="1">
    <source>
        <dbReference type="ARBA" id="ARBA00001961"/>
    </source>
</evidence>
<proteinExistence type="predicted"/>